<gene>
    <name evidence="4" type="primary">RASAL2_3</name>
    <name evidence="4" type="ORF">Ciccas_010552</name>
</gene>
<evidence type="ECO:0000313" key="4">
    <source>
        <dbReference type="EMBL" id="KAL3310874.1"/>
    </source>
</evidence>
<organism evidence="4 5">
    <name type="scientific">Cichlidogyrus casuarinus</name>
    <dbReference type="NCBI Taxonomy" id="1844966"/>
    <lineage>
        <taxon>Eukaryota</taxon>
        <taxon>Metazoa</taxon>
        <taxon>Spiralia</taxon>
        <taxon>Lophotrochozoa</taxon>
        <taxon>Platyhelminthes</taxon>
        <taxon>Monogenea</taxon>
        <taxon>Monopisthocotylea</taxon>
        <taxon>Dactylogyridea</taxon>
        <taxon>Ancyrocephalidae</taxon>
        <taxon>Cichlidogyrus</taxon>
    </lineage>
</organism>
<evidence type="ECO:0000259" key="3">
    <source>
        <dbReference type="PROSITE" id="PS50018"/>
    </source>
</evidence>
<dbReference type="InterPro" id="IPR001936">
    <property type="entry name" value="RasGAP_dom"/>
</dbReference>
<dbReference type="InterPro" id="IPR039360">
    <property type="entry name" value="Ras_GTPase"/>
</dbReference>
<protein>
    <submittedName>
        <fullName evidence="4">Ras GTPase-activating protein nGAP</fullName>
    </submittedName>
</protein>
<evidence type="ECO:0000313" key="5">
    <source>
        <dbReference type="Proteomes" id="UP001626550"/>
    </source>
</evidence>
<dbReference type="SMART" id="SM00323">
    <property type="entry name" value="RasGAP"/>
    <property type="match status" value="1"/>
</dbReference>
<dbReference type="GO" id="GO:0005096">
    <property type="term" value="F:GTPase activator activity"/>
    <property type="evidence" value="ECO:0007669"/>
    <property type="project" value="UniProtKB-KW"/>
</dbReference>
<dbReference type="InterPro" id="IPR008936">
    <property type="entry name" value="Rho_GTPase_activation_prot"/>
</dbReference>
<dbReference type="Proteomes" id="UP001626550">
    <property type="component" value="Unassembled WGS sequence"/>
</dbReference>
<comment type="caution">
    <text evidence="4">The sequence shown here is derived from an EMBL/GenBank/DDBJ whole genome shotgun (WGS) entry which is preliminary data.</text>
</comment>
<dbReference type="SUPFAM" id="SSF48350">
    <property type="entry name" value="GTPase activation domain, GAP"/>
    <property type="match status" value="1"/>
</dbReference>
<feature type="region of interest" description="Disordered" evidence="2">
    <location>
        <begin position="733"/>
        <end position="760"/>
    </location>
</feature>
<feature type="compositionally biased region" description="Low complexity" evidence="2">
    <location>
        <begin position="662"/>
        <end position="678"/>
    </location>
</feature>
<dbReference type="EMBL" id="JBJKFK010002600">
    <property type="protein sequence ID" value="KAL3310874.1"/>
    <property type="molecule type" value="Genomic_DNA"/>
</dbReference>
<feature type="compositionally biased region" description="Low complexity" evidence="2">
    <location>
        <begin position="333"/>
        <end position="346"/>
    </location>
</feature>
<reference evidence="4 5" key="1">
    <citation type="submission" date="2024-11" db="EMBL/GenBank/DDBJ databases">
        <title>Adaptive evolution of stress response genes in parasites aligns with host niche diversity.</title>
        <authorList>
            <person name="Hahn C."/>
            <person name="Resl P."/>
        </authorList>
    </citation>
    <scope>NUCLEOTIDE SEQUENCE [LARGE SCALE GENOMIC DNA]</scope>
    <source>
        <strain evidence="4">EGGRZ-B1_66</strain>
        <tissue evidence="4">Body</tissue>
    </source>
</reference>
<dbReference type="PANTHER" id="PTHR10194:SF60">
    <property type="entry name" value="RAS GTPASE-ACTIVATING PROTEIN RASKOL"/>
    <property type="match status" value="1"/>
</dbReference>
<feature type="region of interest" description="Disordered" evidence="2">
    <location>
        <begin position="570"/>
        <end position="604"/>
    </location>
</feature>
<keyword evidence="1" id="KW-0343">GTPase activation</keyword>
<evidence type="ECO:0000256" key="2">
    <source>
        <dbReference type="SAM" id="MobiDB-lite"/>
    </source>
</evidence>
<dbReference type="AlphaFoldDB" id="A0ABD2PTS9"/>
<feature type="region of interest" description="Disordered" evidence="2">
    <location>
        <begin position="333"/>
        <end position="370"/>
    </location>
</feature>
<dbReference type="PANTHER" id="PTHR10194">
    <property type="entry name" value="RAS GTPASE-ACTIVATING PROTEINS"/>
    <property type="match status" value="1"/>
</dbReference>
<evidence type="ECO:0000256" key="1">
    <source>
        <dbReference type="ARBA" id="ARBA00022468"/>
    </source>
</evidence>
<dbReference type="PROSITE" id="PS50018">
    <property type="entry name" value="RAS_GTPASE_ACTIV_2"/>
    <property type="match status" value="1"/>
</dbReference>
<dbReference type="Gene3D" id="1.10.506.10">
    <property type="entry name" value="GTPase Activation - p120gap, domain 1"/>
    <property type="match status" value="1"/>
</dbReference>
<sequence>MLITEELRGSRFLAKDWVQDDEEDEREYFGSDLNYLRDMRGQWQSSITLLGSQSSLFQPAWSTSDLNGSSSRNKEYAWTWEVDAERMKANTAGCVGSKSSSMVGRGDPKSWTLLSDNQQGTAAWAERVIRSYCELSNGSLLTSLTSSPTTPCMQSTKLIIAQQLSVSSLTDGQFQAPSSHSASVPLIVNQCQLLQFLDLVWRALQLSLPQFPTELMLLFGSLRACLEPIRGAEFCDILISSCLFLRLICPAILAPSLFHLLPSYPSEVHIQRNLTLLAKALQTLANFTVLSDKEPFMRYLRAYIECQIPKMRSFIRLISSSTSSASISQSYSTTSTTHSSATSSSSHSHKSNPKTTPVAPKPKPERGSHVDQIDTGFHMALVHSQLCHVFFSENNNLQLPKELMTLPQLLGEVRVKVNPDVKANAKLMEESWLHSNENAGKNCTGLLKGESADEIFLVARAGGGSVKTSNSFNGLENFKRTDSSSQIYAVPNTIHETADLGAGEEVLTGSRESHIYDVPYLGLVQHDRSSNSHHFLPDHQTDSLLEEIPIYDTVPCVEVKKAPSEPVSKGAVYSSRKNQAGTAYKRQSPVKLNSHRRMSSQGVPVPGSYLPINVNKRVASSANQYSATNAAKANATRLPMLTVKPSTRPYSSACFPSSTEAVNNSSSPSQRSSVVPSPGMNLSMLLSTPGVCSSSQSDLSAASSLSLMGAADCPKATPSPNRMVSTVVIRQLNKNGPDSEELDRRPRLSIPGPPPLTASIENELPHISQFSKDSSNFQTLEQALAW</sequence>
<feature type="domain" description="Ras-GAP" evidence="3">
    <location>
        <begin position="125"/>
        <end position="286"/>
    </location>
</feature>
<keyword evidence="5" id="KW-1185">Reference proteome</keyword>
<dbReference type="Pfam" id="PF00616">
    <property type="entry name" value="RasGAP"/>
    <property type="match status" value="1"/>
</dbReference>
<dbReference type="PROSITE" id="PS00509">
    <property type="entry name" value="RAS_GTPASE_ACTIV_1"/>
    <property type="match status" value="1"/>
</dbReference>
<feature type="region of interest" description="Disordered" evidence="2">
    <location>
        <begin position="656"/>
        <end position="680"/>
    </location>
</feature>
<accession>A0ABD2PTS9</accession>
<name>A0ABD2PTS9_9PLAT</name>
<dbReference type="InterPro" id="IPR023152">
    <property type="entry name" value="RasGAP_CS"/>
</dbReference>
<proteinExistence type="predicted"/>